<dbReference type="InterPro" id="IPR011083">
    <property type="entry name" value="Phage_tail_collar_dom"/>
</dbReference>
<dbReference type="EMBL" id="RJSE01000007">
    <property type="protein sequence ID" value="RNL63293.1"/>
    <property type="molecule type" value="Genomic_DNA"/>
</dbReference>
<dbReference type="OrthoDB" id="9810174at2"/>
<protein>
    <submittedName>
        <fullName evidence="2">Phage tail protein</fullName>
    </submittedName>
</protein>
<dbReference type="RefSeq" id="WP_123228586.1">
    <property type="nucleotide sequence ID" value="NZ_RJSE01000007.1"/>
</dbReference>
<accession>A0A3N0CK28</accession>
<dbReference type="Gene3D" id="3.90.1340.10">
    <property type="entry name" value="Phage tail collar domain"/>
    <property type="match status" value="1"/>
</dbReference>
<evidence type="ECO:0000259" key="1">
    <source>
        <dbReference type="Pfam" id="PF07484"/>
    </source>
</evidence>
<reference evidence="2 3" key="1">
    <citation type="submission" date="2018-11" db="EMBL/GenBank/DDBJ databases">
        <authorList>
            <person name="Li F."/>
        </authorList>
    </citation>
    <scope>NUCLEOTIDE SEQUENCE [LARGE SCALE GENOMIC DNA]</scope>
    <source>
        <strain evidence="2 3">Gsoil 097</strain>
    </source>
</reference>
<name>A0A3N0CK28_9ACTN</name>
<feature type="domain" description="Phage tail collar" evidence="1">
    <location>
        <begin position="7"/>
        <end position="63"/>
    </location>
</feature>
<evidence type="ECO:0000313" key="3">
    <source>
        <dbReference type="Proteomes" id="UP000267128"/>
    </source>
</evidence>
<gene>
    <name evidence="2" type="ORF">EFK50_16525</name>
</gene>
<dbReference type="InterPro" id="IPR037053">
    <property type="entry name" value="Phage_tail_collar_dom_sf"/>
</dbReference>
<proteinExistence type="predicted"/>
<dbReference type="Pfam" id="PF07484">
    <property type="entry name" value="Collar"/>
    <property type="match status" value="1"/>
</dbReference>
<keyword evidence="3" id="KW-1185">Reference proteome</keyword>
<sequence>MSTCFLGEIRAFPYGKGAPRGWAECNGQLLTIQNNTALFSILGTHYGGDGRTTFGLPALNRRVAIGWGQTPGGSYRTLGEPGGTDRVTLRTQEMPRHSHDLQVSTSDATERQPAGQGFAVGRGIAYYAKPEGSGLALDPRMLSSSGQSEAHNNLMPYLTFRFCIALQGDWPPHAQEPEETS</sequence>
<evidence type="ECO:0000313" key="2">
    <source>
        <dbReference type="EMBL" id="RNL63293.1"/>
    </source>
</evidence>
<dbReference type="SUPFAM" id="SSF88874">
    <property type="entry name" value="Receptor-binding domain of short tail fibre protein gp12"/>
    <property type="match status" value="1"/>
</dbReference>
<dbReference type="Proteomes" id="UP000267128">
    <property type="component" value="Unassembled WGS sequence"/>
</dbReference>
<comment type="caution">
    <text evidence="2">The sequence shown here is derived from an EMBL/GenBank/DDBJ whole genome shotgun (WGS) entry which is preliminary data.</text>
</comment>
<dbReference type="AlphaFoldDB" id="A0A3N0CK28"/>
<organism evidence="2 3">
    <name type="scientific">Nocardioides marmoriginsengisoli</name>
    <dbReference type="NCBI Taxonomy" id="661483"/>
    <lineage>
        <taxon>Bacteria</taxon>
        <taxon>Bacillati</taxon>
        <taxon>Actinomycetota</taxon>
        <taxon>Actinomycetes</taxon>
        <taxon>Propionibacteriales</taxon>
        <taxon>Nocardioidaceae</taxon>
        <taxon>Nocardioides</taxon>
    </lineage>
</organism>